<dbReference type="InterPro" id="IPR041657">
    <property type="entry name" value="HTH_17"/>
</dbReference>
<protein>
    <submittedName>
        <fullName evidence="3">Excisionase family DNA binding protein</fullName>
    </submittedName>
</protein>
<evidence type="ECO:0000313" key="3">
    <source>
        <dbReference type="EMBL" id="NYI98321.1"/>
    </source>
</evidence>
<keyword evidence="4" id="KW-1185">Reference proteome</keyword>
<evidence type="ECO:0000313" key="4">
    <source>
        <dbReference type="Proteomes" id="UP000575985"/>
    </source>
</evidence>
<dbReference type="Proteomes" id="UP000575985">
    <property type="component" value="Unassembled WGS sequence"/>
</dbReference>
<proteinExistence type="predicted"/>
<dbReference type="Pfam" id="PF12728">
    <property type="entry name" value="HTH_17"/>
    <property type="match status" value="1"/>
</dbReference>
<feature type="region of interest" description="Disordered" evidence="1">
    <location>
        <begin position="74"/>
        <end position="93"/>
    </location>
</feature>
<accession>A0A853BUZ9</accession>
<dbReference type="AlphaFoldDB" id="A0A853BUZ9"/>
<name>A0A853BUZ9_9ACTN</name>
<comment type="caution">
    <text evidence="3">The sequence shown here is derived from an EMBL/GenBank/DDBJ whole genome shotgun (WGS) entry which is preliminary data.</text>
</comment>
<gene>
    <name evidence="3" type="ORF">HNR12_004598</name>
</gene>
<sequence length="93" mass="9848">MGSTAKRRHVTGSDIAALPIVLDPVTAGRMLGIGRTSTYRLLETGEFPAPAFRAGKQWRIPTAGICALLGIPYPPPDDKPGCGRADTTPDCEK</sequence>
<organism evidence="3 4">
    <name type="scientific">Streptomonospora nanhaiensis</name>
    <dbReference type="NCBI Taxonomy" id="1323731"/>
    <lineage>
        <taxon>Bacteria</taxon>
        <taxon>Bacillati</taxon>
        <taxon>Actinomycetota</taxon>
        <taxon>Actinomycetes</taxon>
        <taxon>Streptosporangiales</taxon>
        <taxon>Nocardiopsidaceae</taxon>
        <taxon>Streptomonospora</taxon>
    </lineage>
</organism>
<dbReference type="EMBL" id="JACCFO010000001">
    <property type="protein sequence ID" value="NYI98321.1"/>
    <property type="molecule type" value="Genomic_DNA"/>
</dbReference>
<dbReference type="RefSeq" id="WP_338119818.1">
    <property type="nucleotide sequence ID" value="NZ_JACCFO010000001.1"/>
</dbReference>
<feature type="domain" description="Helix-turn-helix" evidence="2">
    <location>
        <begin position="27"/>
        <end position="63"/>
    </location>
</feature>
<reference evidence="3 4" key="1">
    <citation type="submission" date="2020-07" db="EMBL/GenBank/DDBJ databases">
        <title>Sequencing the genomes of 1000 actinobacteria strains.</title>
        <authorList>
            <person name="Klenk H.-P."/>
        </authorList>
    </citation>
    <scope>NUCLEOTIDE SEQUENCE [LARGE SCALE GENOMIC DNA]</scope>
    <source>
        <strain evidence="3 4">DSM 45927</strain>
    </source>
</reference>
<evidence type="ECO:0000256" key="1">
    <source>
        <dbReference type="SAM" id="MobiDB-lite"/>
    </source>
</evidence>
<evidence type="ECO:0000259" key="2">
    <source>
        <dbReference type="Pfam" id="PF12728"/>
    </source>
</evidence>